<accession>A0A1Y6CZK6</accession>
<dbReference type="Gene3D" id="3.90.1580.10">
    <property type="entry name" value="paralog of FGE (formylglycine-generating enzyme)"/>
    <property type="match status" value="1"/>
</dbReference>
<organism evidence="2 3">
    <name type="scientific">Methylomagnum ishizawai</name>
    <dbReference type="NCBI Taxonomy" id="1760988"/>
    <lineage>
        <taxon>Bacteria</taxon>
        <taxon>Pseudomonadati</taxon>
        <taxon>Pseudomonadota</taxon>
        <taxon>Gammaproteobacteria</taxon>
        <taxon>Methylococcales</taxon>
        <taxon>Methylococcaceae</taxon>
        <taxon>Methylomagnum</taxon>
    </lineage>
</organism>
<dbReference type="OrthoDB" id="9768004at2"/>
<evidence type="ECO:0000313" key="2">
    <source>
        <dbReference type="EMBL" id="SMF96118.1"/>
    </source>
</evidence>
<dbReference type="PANTHER" id="PTHR23150">
    <property type="entry name" value="SULFATASE MODIFYING FACTOR 1, 2"/>
    <property type="match status" value="1"/>
</dbReference>
<protein>
    <submittedName>
        <fullName evidence="2">Formylglycine-generating enzyme, required for sulfatase activity, contains SUMF1/FGE domain</fullName>
    </submittedName>
</protein>
<keyword evidence="3" id="KW-1185">Reference proteome</keyword>
<feature type="domain" description="Sulfatase-modifying factor enzyme-like" evidence="1">
    <location>
        <begin position="42"/>
        <end position="264"/>
    </location>
</feature>
<dbReference type="InterPro" id="IPR042095">
    <property type="entry name" value="SUMF_sf"/>
</dbReference>
<dbReference type="InterPro" id="IPR005532">
    <property type="entry name" value="SUMF_dom"/>
</dbReference>
<name>A0A1Y6CZK6_9GAMM</name>
<sequence length="266" mass="30023">MAPPSPLFPDPFPAPWADEWFEDEYGLGMVLALGEARQCFRWIPPGRFLMGSPEDEPERFDNETQHVVILSRGYWLADTSCTQNLWQAVVGSNNSRFRNDFTKPVERVSWEEVKTFISKLNQIVPNLVARLPTESEWEYACRAGTSTSFTFGNNITPEEVNYNGKFPYAGGGEGMFRDKTVPVKSLPPNIWGLYEMHGNIWEWCADWYSNYPNGEIIDPFGPPQGTHRTLRGGSWIDDGGHARSACRGKNLPGDHSDLIGFRLALG</sequence>
<evidence type="ECO:0000259" key="1">
    <source>
        <dbReference type="Pfam" id="PF03781"/>
    </source>
</evidence>
<dbReference type="SUPFAM" id="SSF56436">
    <property type="entry name" value="C-type lectin-like"/>
    <property type="match status" value="1"/>
</dbReference>
<dbReference type="InterPro" id="IPR051043">
    <property type="entry name" value="Sulfatase_Mod_Factor_Kinase"/>
</dbReference>
<dbReference type="Proteomes" id="UP000192923">
    <property type="component" value="Unassembled WGS sequence"/>
</dbReference>
<proteinExistence type="predicted"/>
<dbReference type="AlphaFoldDB" id="A0A1Y6CZK6"/>
<evidence type="ECO:0000313" key="3">
    <source>
        <dbReference type="Proteomes" id="UP000192923"/>
    </source>
</evidence>
<dbReference type="RefSeq" id="WP_085214917.1">
    <property type="nucleotide sequence ID" value="NZ_FXAM01000001.1"/>
</dbReference>
<dbReference type="Pfam" id="PF03781">
    <property type="entry name" value="FGE-sulfatase"/>
    <property type="match status" value="1"/>
</dbReference>
<reference evidence="2 3" key="1">
    <citation type="submission" date="2016-12" db="EMBL/GenBank/DDBJ databases">
        <authorList>
            <person name="Song W.-J."/>
            <person name="Kurnit D.M."/>
        </authorList>
    </citation>
    <scope>NUCLEOTIDE SEQUENCE [LARGE SCALE GENOMIC DNA]</scope>
    <source>
        <strain evidence="2 3">175</strain>
    </source>
</reference>
<dbReference type="InterPro" id="IPR016187">
    <property type="entry name" value="CTDL_fold"/>
</dbReference>
<dbReference type="GO" id="GO:0120147">
    <property type="term" value="F:formylglycine-generating oxidase activity"/>
    <property type="evidence" value="ECO:0007669"/>
    <property type="project" value="TreeGrafter"/>
</dbReference>
<dbReference type="PANTHER" id="PTHR23150:SF19">
    <property type="entry name" value="FORMYLGLYCINE-GENERATING ENZYME"/>
    <property type="match status" value="1"/>
</dbReference>
<dbReference type="STRING" id="1760988.SAMN02949497_3502"/>
<gene>
    <name evidence="2" type="ORF">SAMN02949497_3502</name>
</gene>
<dbReference type="EMBL" id="FXAM01000001">
    <property type="protein sequence ID" value="SMF96118.1"/>
    <property type="molecule type" value="Genomic_DNA"/>
</dbReference>